<dbReference type="Pfam" id="PF06923">
    <property type="entry name" value="GutM"/>
    <property type="match status" value="1"/>
</dbReference>
<dbReference type="AlphaFoldDB" id="W0HS18"/>
<dbReference type="KEGG" id="sod:Sant_1516"/>
<evidence type="ECO:0000313" key="2">
    <source>
        <dbReference type="Proteomes" id="UP000019028"/>
    </source>
</evidence>
<organism evidence="1 2">
    <name type="scientific">Sodalis praecaptivus</name>
    <dbReference type="NCBI Taxonomy" id="1239307"/>
    <lineage>
        <taxon>Bacteria</taxon>
        <taxon>Pseudomonadati</taxon>
        <taxon>Pseudomonadota</taxon>
        <taxon>Gammaproteobacteria</taxon>
        <taxon>Enterobacterales</taxon>
        <taxon>Bruguierivoracaceae</taxon>
        <taxon>Sodalis</taxon>
    </lineage>
</organism>
<dbReference type="PATRIC" id="fig|1239307.3.peg.1649"/>
<sequence length="120" mass="13203">MSSSSVLIMFALLAWSGQILLGWRQVRRFNQALMQLQRLGCVGVGRSSGRFRSRVVMALAFDGQGSVRGGFVLRGMTVFARPQPLTQLIGLQREQLNPIVIYPKEPACQTALALAIEPKS</sequence>
<keyword evidence="2" id="KW-1185">Reference proteome</keyword>
<protein>
    <submittedName>
        <fullName evidence="1">Glucitol operon activator</fullName>
    </submittedName>
</protein>
<dbReference type="OrthoDB" id="4774974at2"/>
<dbReference type="RefSeq" id="WP_025421709.1">
    <property type="nucleotide sequence ID" value="NZ_CP006569.1"/>
</dbReference>
<reference evidence="1 2" key="1">
    <citation type="journal article" date="2014" name="Genome Biol. Evol.">
        <title>Genome degeneration and adaptation in a nascent stage of symbiosis.</title>
        <authorList>
            <person name="Oakeson K.F."/>
            <person name="Gil R."/>
            <person name="Clayton A.L."/>
            <person name="Dunn D.M."/>
            <person name="von Niederhausern A.C."/>
            <person name="Hamil C."/>
            <person name="Aoyagi A."/>
            <person name="Duval B."/>
            <person name="Baca A."/>
            <person name="Silva F.J."/>
            <person name="Vallier A."/>
            <person name="Jackson D.G."/>
            <person name="Latorre A."/>
            <person name="Weiss R.B."/>
            <person name="Heddi A."/>
            <person name="Moya A."/>
            <person name="Dale C."/>
        </authorList>
    </citation>
    <scope>NUCLEOTIDE SEQUENCE [LARGE SCALE GENOMIC DNA]</scope>
    <source>
        <strain evidence="1 2">HS1</strain>
    </source>
</reference>
<gene>
    <name evidence="1" type="ORF">Sant_1516</name>
</gene>
<name>W0HS18_9GAMM</name>
<accession>W0HS18</accession>
<dbReference type="InterPro" id="IPR009693">
    <property type="entry name" value="Glucitol_operon_activator"/>
</dbReference>
<evidence type="ECO:0000313" key="1">
    <source>
        <dbReference type="EMBL" id="AHF76574.1"/>
    </source>
</evidence>
<proteinExistence type="predicted"/>
<dbReference type="Proteomes" id="UP000019028">
    <property type="component" value="Chromosome"/>
</dbReference>
<dbReference type="EMBL" id="CP006569">
    <property type="protein sequence ID" value="AHF76574.1"/>
    <property type="molecule type" value="Genomic_DNA"/>
</dbReference>
<dbReference type="HOGENOM" id="CLU_124480_1_0_6"/>